<accession>A0A1H2YWR3</accession>
<sequence length="48" mass="5132">MRATEADGFQLVEVKPGIEAEYTWADQDRGTDDGVGYGFAVGKPIAKA</sequence>
<evidence type="ECO:0000313" key="1">
    <source>
        <dbReference type="EMBL" id="SDX09475.1"/>
    </source>
</evidence>
<dbReference type="Proteomes" id="UP000198816">
    <property type="component" value="Unassembled WGS sequence"/>
</dbReference>
<dbReference type="AlphaFoldDB" id="A0A1H2YWR3"/>
<name>A0A1H2YWR3_THIRO</name>
<gene>
    <name evidence="1" type="ORF">SAMN05421783_1147</name>
</gene>
<reference evidence="2" key="1">
    <citation type="submission" date="2016-10" db="EMBL/GenBank/DDBJ databases">
        <authorList>
            <person name="Varghese N."/>
            <person name="Submissions S."/>
        </authorList>
    </citation>
    <scope>NUCLEOTIDE SEQUENCE [LARGE SCALE GENOMIC DNA]</scope>
    <source>
        <strain evidence="2">DSM 217</strain>
    </source>
</reference>
<dbReference type="EMBL" id="FNNZ01000014">
    <property type="protein sequence ID" value="SDX09475.1"/>
    <property type="molecule type" value="Genomic_DNA"/>
</dbReference>
<protein>
    <submittedName>
        <fullName evidence="1">Uncharacterized protein</fullName>
    </submittedName>
</protein>
<keyword evidence="2" id="KW-1185">Reference proteome</keyword>
<evidence type="ECO:0000313" key="2">
    <source>
        <dbReference type="Proteomes" id="UP000198816"/>
    </source>
</evidence>
<proteinExistence type="predicted"/>
<organism evidence="1 2">
    <name type="scientific">Thiocapsa roseopersicina</name>
    <dbReference type="NCBI Taxonomy" id="1058"/>
    <lineage>
        <taxon>Bacteria</taxon>
        <taxon>Pseudomonadati</taxon>
        <taxon>Pseudomonadota</taxon>
        <taxon>Gammaproteobacteria</taxon>
        <taxon>Chromatiales</taxon>
        <taxon>Chromatiaceae</taxon>
        <taxon>Thiocapsa</taxon>
    </lineage>
</organism>
<dbReference type="STRING" id="1058.SAMN05421783_1147"/>